<keyword evidence="7" id="KW-1185">Reference proteome</keyword>
<organism evidence="6 7">
    <name type="scientific">Amycolatopsis melonis</name>
    <dbReference type="NCBI Taxonomy" id="3156488"/>
    <lineage>
        <taxon>Bacteria</taxon>
        <taxon>Bacillati</taxon>
        <taxon>Actinomycetota</taxon>
        <taxon>Actinomycetes</taxon>
        <taxon>Pseudonocardiales</taxon>
        <taxon>Pseudonocardiaceae</taxon>
        <taxon>Amycolatopsis</taxon>
    </lineage>
</organism>
<feature type="region of interest" description="Disordered" evidence="5">
    <location>
        <begin position="1"/>
        <end position="49"/>
    </location>
</feature>
<evidence type="ECO:0000313" key="6">
    <source>
        <dbReference type="EMBL" id="MEQ0560728.1"/>
    </source>
</evidence>
<dbReference type="Proteomes" id="UP001440984">
    <property type="component" value="Unassembled WGS sequence"/>
</dbReference>
<evidence type="ECO:0000256" key="5">
    <source>
        <dbReference type="SAM" id="MobiDB-lite"/>
    </source>
</evidence>
<evidence type="ECO:0000256" key="2">
    <source>
        <dbReference type="ARBA" id="ARBA00023034"/>
    </source>
</evidence>
<dbReference type="Pfam" id="PF05719">
    <property type="entry name" value="GPP34"/>
    <property type="match status" value="1"/>
</dbReference>
<name>A0ABV0LEK3_9PSEU</name>
<protein>
    <submittedName>
        <fullName evidence="6">GPP34 family phosphoprotein</fullName>
    </submittedName>
</protein>
<comment type="caution">
    <text evidence="6">The sequence shown here is derived from an EMBL/GenBank/DDBJ whole genome shotgun (WGS) entry which is preliminary data.</text>
</comment>
<dbReference type="RefSeq" id="WP_348951773.1">
    <property type="nucleotide sequence ID" value="NZ_JBDZYD010000005.1"/>
</dbReference>
<feature type="region of interest" description="Disordered" evidence="5">
    <location>
        <begin position="63"/>
        <end position="91"/>
    </location>
</feature>
<evidence type="ECO:0000256" key="3">
    <source>
        <dbReference type="ARBA" id="ARBA00023121"/>
    </source>
</evidence>
<gene>
    <name evidence="6" type="ORF">ABJI51_16705</name>
</gene>
<dbReference type="InterPro" id="IPR038261">
    <property type="entry name" value="GPP34-like_sf"/>
</dbReference>
<sequence>MRPAVDTSDNGRTPGARHGGRAPNTRAVDDAHGGRHAVRHPTTGGLPLPRSALALANATTDVLPRVPVPPGPSTVPQPRVQETRSEVPPAAVLPPQPRVTERRAAIDGQDTRVRQPEGYSGFDRPIADLTLLGIYCDSMYQALVRDGDRIAHVVGAILLAELYLHGQIRIDAGGKIHPQRRAHNDDVSVNEVLADLQAQPHARPAGPWIRYFAHDHRATRLVWRRLVEADVAQEEKSRLRWKKPRHVLTSYLPVGWTRKYLEHQVTDQAAVPPAAAILWRGLQALCLDSRTLDLDPRIASRLEATPLPAELDPLFAALDDLLIHLAIPL</sequence>
<comment type="subcellular location">
    <subcellularLocation>
        <location evidence="1">Golgi apparatus membrane</location>
        <topology evidence="1">Peripheral membrane protein</topology>
        <orientation evidence="1">Cytoplasmic side</orientation>
    </subcellularLocation>
</comment>
<accession>A0ABV0LEK3</accession>
<dbReference type="InterPro" id="IPR008628">
    <property type="entry name" value="GPP34-like"/>
</dbReference>
<evidence type="ECO:0000313" key="7">
    <source>
        <dbReference type="Proteomes" id="UP001440984"/>
    </source>
</evidence>
<dbReference type="EMBL" id="JBDZYD010000005">
    <property type="protein sequence ID" value="MEQ0560728.1"/>
    <property type="molecule type" value="Genomic_DNA"/>
</dbReference>
<reference evidence="6 7" key="1">
    <citation type="submission" date="2024-05" db="EMBL/GenBank/DDBJ databases">
        <authorList>
            <person name="Zhao H."/>
            <person name="Xu Y."/>
            <person name="Lin S."/>
            <person name="Spain J.C."/>
            <person name="Zhou N.-Y."/>
        </authorList>
    </citation>
    <scope>NUCLEOTIDE SEQUENCE [LARGE SCALE GENOMIC DNA]</scope>
    <source>
        <strain evidence="6 7">NEAU-NG30</strain>
    </source>
</reference>
<keyword evidence="4" id="KW-0472">Membrane</keyword>
<keyword evidence="2" id="KW-0333">Golgi apparatus</keyword>
<dbReference type="Gene3D" id="1.10.3630.10">
    <property type="entry name" value="yeast vps74-n-term truncation variant domain like"/>
    <property type="match status" value="1"/>
</dbReference>
<proteinExistence type="predicted"/>
<feature type="compositionally biased region" description="Pro residues" evidence="5">
    <location>
        <begin position="66"/>
        <end position="75"/>
    </location>
</feature>
<keyword evidence="3" id="KW-0446">Lipid-binding</keyword>
<evidence type="ECO:0000256" key="1">
    <source>
        <dbReference type="ARBA" id="ARBA00004255"/>
    </source>
</evidence>
<evidence type="ECO:0000256" key="4">
    <source>
        <dbReference type="ARBA" id="ARBA00023136"/>
    </source>
</evidence>